<organism evidence="3 4">
    <name type="scientific">Mucilaginibacter litoreus</name>
    <dbReference type="NCBI Taxonomy" id="1048221"/>
    <lineage>
        <taxon>Bacteria</taxon>
        <taxon>Pseudomonadati</taxon>
        <taxon>Bacteroidota</taxon>
        <taxon>Sphingobacteriia</taxon>
        <taxon>Sphingobacteriales</taxon>
        <taxon>Sphingobacteriaceae</taxon>
        <taxon>Mucilaginibacter</taxon>
    </lineage>
</organism>
<dbReference type="EMBL" id="JBHTHZ010000011">
    <property type="protein sequence ID" value="MFD0794380.1"/>
    <property type="molecule type" value="Genomic_DNA"/>
</dbReference>
<dbReference type="InterPro" id="IPR007837">
    <property type="entry name" value="DinB"/>
</dbReference>
<dbReference type="PANTHER" id="PTHR37302">
    <property type="entry name" value="SLR1116 PROTEIN"/>
    <property type="match status" value="1"/>
</dbReference>
<proteinExistence type="inferred from homology"/>
<dbReference type="Pfam" id="PF05163">
    <property type="entry name" value="DinB"/>
    <property type="match status" value="1"/>
</dbReference>
<dbReference type="PANTHER" id="PTHR37302:SF3">
    <property type="entry name" value="DAMAGE-INDUCIBLE PROTEIN DINB"/>
    <property type="match status" value="1"/>
</dbReference>
<evidence type="ECO:0000256" key="1">
    <source>
        <dbReference type="ARBA" id="ARBA00008635"/>
    </source>
</evidence>
<comment type="similarity">
    <text evidence="1">Belongs to the DinB family.</text>
</comment>
<evidence type="ECO:0000313" key="4">
    <source>
        <dbReference type="Proteomes" id="UP001597010"/>
    </source>
</evidence>
<comment type="caution">
    <text evidence="3">The sequence shown here is derived from an EMBL/GenBank/DDBJ whole genome shotgun (WGS) entry which is preliminary data.</text>
</comment>
<gene>
    <name evidence="3" type="ORF">ACFQZX_12195</name>
</gene>
<accession>A0ABW3AU39</accession>
<keyword evidence="2" id="KW-0479">Metal-binding</keyword>
<evidence type="ECO:0000256" key="2">
    <source>
        <dbReference type="ARBA" id="ARBA00022723"/>
    </source>
</evidence>
<dbReference type="RefSeq" id="WP_377115630.1">
    <property type="nucleotide sequence ID" value="NZ_JBHTHZ010000011.1"/>
</dbReference>
<dbReference type="InterPro" id="IPR034660">
    <property type="entry name" value="DinB/YfiT-like"/>
</dbReference>
<protein>
    <submittedName>
        <fullName evidence="3">DinB family protein</fullName>
    </submittedName>
</protein>
<name>A0ABW3AU39_9SPHI</name>
<sequence length="158" mass="18412">MYTTLLHQYQLVLSSRGAMFDYCETISEAHLMQPLALYDNKNMGGLMIHVADTYLSWLVNFARQQQLPLFELNTYNNMQAIRMVFDQVNLIVNDFLQHFKDELDIPLTLPKRQGIELTLTPLQLFTHVTTHEFHHKGQLANMSRQLGYIPVDTDVIRT</sequence>
<dbReference type="Gene3D" id="1.20.120.450">
    <property type="entry name" value="dinb family like domain"/>
    <property type="match status" value="1"/>
</dbReference>
<dbReference type="Proteomes" id="UP001597010">
    <property type="component" value="Unassembled WGS sequence"/>
</dbReference>
<evidence type="ECO:0000313" key="3">
    <source>
        <dbReference type="EMBL" id="MFD0794380.1"/>
    </source>
</evidence>
<dbReference type="SUPFAM" id="SSF109854">
    <property type="entry name" value="DinB/YfiT-like putative metalloenzymes"/>
    <property type="match status" value="1"/>
</dbReference>
<keyword evidence="4" id="KW-1185">Reference proteome</keyword>
<reference evidence="4" key="1">
    <citation type="journal article" date="2019" name="Int. J. Syst. Evol. Microbiol.">
        <title>The Global Catalogue of Microorganisms (GCM) 10K type strain sequencing project: providing services to taxonomists for standard genome sequencing and annotation.</title>
        <authorList>
            <consortium name="The Broad Institute Genomics Platform"/>
            <consortium name="The Broad Institute Genome Sequencing Center for Infectious Disease"/>
            <person name="Wu L."/>
            <person name="Ma J."/>
        </authorList>
    </citation>
    <scope>NUCLEOTIDE SEQUENCE [LARGE SCALE GENOMIC DNA]</scope>
    <source>
        <strain evidence="4">CCUG 61484</strain>
    </source>
</reference>